<accession>A0AAQ4R6Y4</accession>
<organism evidence="5 6">
    <name type="scientific">Gasterosteus aculeatus aculeatus</name>
    <name type="common">three-spined stickleback</name>
    <dbReference type="NCBI Taxonomy" id="481459"/>
    <lineage>
        <taxon>Eukaryota</taxon>
        <taxon>Metazoa</taxon>
        <taxon>Chordata</taxon>
        <taxon>Craniata</taxon>
        <taxon>Vertebrata</taxon>
        <taxon>Euteleostomi</taxon>
        <taxon>Actinopterygii</taxon>
        <taxon>Neopterygii</taxon>
        <taxon>Teleostei</taxon>
        <taxon>Neoteleostei</taxon>
        <taxon>Acanthomorphata</taxon>
        <taxon>Eupercaria</taxon>
        <taxon>Perciformes</taxon>
        <taxon>Cottioidei</taxon>
        <taxon>Gasterosteales</taxon>
        <taxon>Gasterosteidae</taxon>
        <taxon>Gasterosteus</taxon>
    </lineage>
</organism>
<dbReference type="Ensembl" id="ENSGACT00000043618.1">
    <property type="protein sequence ID" value="ENSGACP00000057931.1"/>
    <property type="gene ID" value="ENSGACG00000033497.1"/>
</dbReference>
<feature type="coiled-coil region" evidence="2">
    <location>
        <begin position="119"/>
        <end position="199"/>
    </location>
</feature>
<evidence type="ECO:0000259" key="4">
    <source>
        <dbReference type="Pfam" id="PF15035"/>
    </source>
</evidence>
<feature type="region of interest" description="Disordered" evidence="3">
    <location>
        <begin position="280"/>
        <end position="377"/>
    </location>
</feature>
<reference evidence="5 6" key="1">
    <citation type="journal article" date="2021" name="G3 (Bethesda)">
        <title>Improved contiguity of the threespine stickleback genome using long-read sequencing.</title>
        <authorList>
            <person name="Nath S."/>
            <person name="Shaw D.E."/>
            <person name="White M.A."/>
        </authorList>
    </citation>
    <scope>NUCLEOTIDE SEQUENCE [LARGE SCALE GENOMIC DNA]</scope>
    <source>
        <strain evidence="5 6">Lake Benthic</strain>
    </source>
</reference>
<dbReference type="Proteomes" id="UP000007635">
    <property type="component" value="Chromosome XVI"/>
</dbReference>
<keyword evidence="6" id="KW-1185">Reference proteome</keyword>
<sequence>MQAELLIGWQREKAELQREVCRLQEELAESGAEKEELESRSRALEDRLIKSLSPSLALSLRGESEQREWKRRVREGREREARQALLIHRLQNKVFEYRDRCQRSDLQLQDVSSTEQRIRDEHSDSLEGALIRLEEEQQRSLGLGEINTILREQLSQSEEANQALREERQKLTSDWTRALEEAGQKENEWRTERERLTGQWGQQQARLLSLWMSVVALRRHCHTVKTAADRDMWQLRAEFSRLSSSLLSSCDSVSSSLRLIKPFSSALPPIVPPTPLSSTLVPPFQDPSSPLPPLISSSTLGTVSLGELQHQEEEKKRLEEEKEELEEGKKKLEKEELEEGKKRLEEEKEELKEGKKRLEEEKEELKEGKKKLEKEKGEEITELKLLHETRIVELKERIEELCCSQEEDRRRGDTQTTECLQSVKQAVAKLSRVQSSSPCAPLDVLSLDLSHTESALHCRREEPQGYG</sequence>
<protein>
    <recommendedName>
        <fullName evidence="4">Rootletin-like coiled-coil domain-containing protein</fullName>
    </recommendedName>
</protein>
<reference evidence="5" key="2">
    <citation type="submission" date="2025-08" db="UniProtKB">
        <authorList>
            <consortium name="Ensembl"/>
        </authorList>
    </citation>
    <scope>IDENTIFICATION</scope>
</reference>
<feature type="compositionally biased region" description="Basic and acidic residues" evidence="3">
    <location>
        <begin position="309"/>
        <end position="320"/>
    </location>
</feature>
<name>A0AAQ4R6Y4_GASAC</name>
<dbReference type="Pfam" id="PF15035">
    <property type="entry name" value="Rootletin"/>
    <property type="match status" value="1"/>
</dbReference>
<dbReference type="GeneTree" id="ENSGT00940000164964"/>
<feature type="compositionally biased region" description="Basic and acidic residues" evidence="3">
    <location>
        <begin position="327"/>
        <end position="377"/>
    </location>
</feature>
<dbReference type="InterPro" id="IPR055167">
    <property type="entry name" value="Rootletin-like_CC"/>
</dbReference>
<proteinExistence type="predicted"/>
<evidence type="ECO:0000313" key="6">
    <source>
        <dbReference type="Proteomes" id="UP000007635"/>
    </source>
</evidence>
<evidence type="ECO:0000256" key="1">
    <source>
        <dbReference type="ARBA" id="ARBA00023054"/>
    </source>
</evidence>
<dbReference type="AlphaFoldDB" id="A0AAQ4R6Y4"/>
<evidence type="ECO:0000256" key="3">
    <source>
        <dbReference type="SAM" id="MobiDB-lite"/>
    </source>
</evidence>
<feature type="domain" description="Rootletin-like coiled-coil" evidence="4">
    <location>
        <begin position="70"/>
        <end position="243"/>
    </location>
</feature>
<evidence type="ECO:0000313" key="5">
    <source>
        <dbReference type="Ensembl" id="ENSGACP00000057931.1"/>
    </source>
</evidence>
<evidence type="ECO:0000256" key="2">
    <source>
        <dbReference type="SAM" id="Coils"/>
    </source>
</evidence>
<keyword evidence="1 2" id="KW-0175">Coiled coil</keyword>
<reference evidence="5" key="3">
    <citation type="submission" date="2025-09" db="UniProtKB">
        <authorList>
            <consortium name="Ensembl"/>
        </authorList>
    </citation>
    <scope>IDENTIFICATION</scope>
</reference>